<dbReference type="AlphaFoldDB" id="A0A2S2R6Z0"/>
<gene>
    <name evidence="1" type="ORF">g.74417</name>
</gene>
<dbReference type="EMBL" id="GGMS01016614">
    <property type="protein sequence ID" value="MBY85817.1"/>
    <property type="molecule type" value="Transcribed_RNA"/>
</dbReference>
<evidence type="ECO:0000313" key="1">
    <source>
        <dbReference type="EMBL" id="MBY85817.1"/>
    </source>
</evidence>
<organism evidence="1">
    <name type="scientific">Sipha flava</name>
    <name type="common">yellow sugarcane aphid</name>
    <dbReference type="NCBI Taxonomy" id="143950"/>
    <lineage>
        <taxon>Eukaryota</taxon>
        <taxon>Metazoa</taxon>
        <taxon>Ecdysozoa</taxon>
        <taxon>Arthropoda</taxon>
        <taxon>Hexapoda</taxon>
        <taxon>Insecta</taxon>
        <taxon>Pterygota</taxon>
        <taxon>Neoptera</taxon>
        <taxon>Paraneoptera</taxon>
        <taxon>Hemiptera</taxon>
        <taxon>Sternorrhyncha</taxon>
        <taxon>Aphidomorpha</taxon>
        <taxon>Aphidoidea</taxon>
        <taxon>Aphididae</taxon>
        <taxon>Sipha</taxon>
    </lineage>
</organism>
<protein>
    <submittedName>
        <fullName evidence="1">Uncharacterized protein</fullName>
    </submittedName>
</protein>
<reference evidence="1" key="1">
    <citation type="submission" date="2018-04" db="EMBL/GenBank/DDBJ databases">
        <title>Transcriptome assembly of Sipha flava.</title>
        <authorList>
            <person name="Scully E.D."/>
            <person name="Geib S.M."/>
            <person name="Palmer N.A."/>
            <person name="Koch K."/>
            <person name="Bradshaw J."/>
            <person name="Heng-Moss T."/>
            <person name="Sarath G."/>
        </authorList>
    </citation>
    <scope>NUCLEOTIDE SEQUENCE</scope>
</reference>
<accession>A0A2S2R6Z0</accession>
<sequence>MVTGYPMIIDESSRKNSCHVESNNLEKDHMIDTETNITDTNNDLLNVLREQITKSIVESIVEITDVTEIEFNVNGIPQEEQYTQKEIKNPNSQTEYDKPQKTSAMLGPVNYKINRMNSNPKTDCKTFFDRSLLGIDLFVKPFLTGAVWE</sequence>
<name>A0A2S2R6Z0_9HEMI</name>
<proteinExistence type="predicted"/>